<feature type="disulfide bond" description="Redox-active" evidence="18">
    <location>
        <begin position="127"/>
        <end position="133"/>
    </location>
</feature>
<dbReference type="PROSITE" id="PS00194">
    <property type="entry name" value="THIOREDOXIN_1"/>
    <property type="match status" value="1"/>
</dbReference>
<dbReference type="PANTHER" id="PTHR32234">
    <property type="entry name" value="THIOL:DISULFIDE INTERCHANGE PROTEIN DSBD"/>
    <property type="match status" value="1"/>
</dbReference>
<dbReference type="Pfam" id="PF02683">
    <property type="entry name" value="DsbD_TM"/>
    <property type="match status" value="1"/>
</dbReference>
<evidence type="ECO:0000313" key="20">
    <source>
        <dbReference type="EMBL" id="PPE70492.1"/>
    </source>
</evidence>
<dbReference type="PANTHER" id="PTHR32234:SF0">
    <property type="entry name" value="THIOL:DISULFIDE INTERCHANGE PROTEIN DSBD"/>
    <property type="match status" value="1"/>
</dbReference>
<comment type="caution">
    <text evidence="18">Lacks conserved residue(s) required for the propagation of feature annotation.</text>
</comment>
<dbReference type="EMBL" id="SLXF01000010">
    <property type="protein sequence ID" value="TCP04785.1"/>
    <property type="molecule type" value="Genomic_DNA"/>
</dbReference>
<evidence type="ECO:0000313" key="22">
    <source>
        <dbReference type="Proteomes" id="UP000239406"/>
    </source>
</evidence>
<evidence type="ECO:0000259" key="19">
    <source>
        <dbReference type="PROSITE" id="PS51352"/>
    </source>
</evidence>
<keyword evidence="5 18" id="KW-0997">Cell inner membrane</keyword>
<keyword evidence="4 18" id="KW-1003">Cell membrane</keyword>
<sequence length="628" mass="66740" precursor="true">MTGAIRWLLAALLALGLAVLAGGVRADDDDDFLEPEVAFRFAAAALDERTLELRFDVADGYYMYREQFRFAATPPAVLGTPEIPRGEVKYDRTFEKDVETHRGTLRIRLPVVQAEGPFRLTVTSQGCADKGLCYPPMDHHVEVALAAFGAPANRVALLTEAQAERWGASGGLAASLQSLTGAAPVPANLINTRSPTDSDRIAAALESGRLPTVVAVFFVAGVLLSLTPCVLPMLPILSSIIVGQAEADGRPVSRGRAFGLAASYSLGMALVYTAFGVAAGLAGEGLAAWLQTPWVLGAFAALLVLLALSMFGFYELQLPSGWRDRVQQASGRLHGGRFLAVFLMGGLSALIVSPCVAAPLAGALVYISQTRDVVLGGAALFALAAGMSVPLLLIGASAGRWLPRGGAWMEHVKHFFGALLIAVAIWMLQPVLPGWLAMLLWGALLLVAAVYLKVFDTLPPGARGWQRFFKGVGVVLAVLGAIQLVGAASGGRDPWQPLAHLARAEAATDAGPGFEPVRSVEELEAVLARAGRPVMLDFYADWCVSCKEMEAFTFSDPRVRARLANALLLKADVTANNRDDRALLKRFGLFGPPGTLFFDASGRELPQLRVIGFQSADRFLQTLDAAGL</sequence>
<comment type="subcellular location">
    <subcellularLocation>
        <location evidence="1 18">Cell inner membrane</location>
        <topology evidence="1 18">Multi-pass membrane protein</topology>
    </subcellularLocation>
</comment>
<evidence type="ECO:0000256" key="1">
    <source>
        <dbReference type="ARBA" id="ARBA00004429"/>
    </source>
</evidence>
<evidence type="ECO:0000256" key="7">
    <source>
        <dbReference type="ARBA" id="ARBA00022729"/>
    </source>
</evidence>
<proteinExistence type="inferred from homology"/>
<dbReference type="Proteomes" id="UP000294772">
    <property type="component" value="Unassembled WGS sequence"/>
</dbReference>
<feature type="transmembrane region" description="Helical" evidence="18">
    <location>
        <begin position="337"/>
        <end position="367"/>
    </location>
</feature>
<keyword evidence="7 18" id="KW-0732">Signal</keyword>
<keyword evidence="13 18" id="KW-0472">Membrane</keyword>
<organism evidence="20 22">
    <name type="scientific">Caldimonas thermodepolymerans</name>
    <dbReference type="NCBI Taxonomy" id="215580"/>
    <lineage>
        <taxon>Bacteria</taxon>
        <taxon>Pseudomonadati</taxon>
        <taxon>Pseudomonadota</taxon>
        <taxon>Betaproteobacteria</taxon>
        <taxon>Burkholderiales</taxon>
        <taxon>Sphaerotilaceae</taxon>
        <taxon>Caldimonas</taxon>
    </lineage>
</organism>
<evidence type="ECO:0000256" key="3">
    <source>
        <dbReference type="ARBA" id="ARBA00022448"/>
    </source>
</evidence>
<dbReference type="EC" id="1.8.1.8" evidence="18"/>
<evidence type="ECO:0000256" key="6">
    <source>
        <dbReference type="ARBA" id="ARBA00022692"/>
    </source>
</evidence>
<dbReference type="SUPFAM" id="SSF52833">
    <property type="entry name" value="Thioredoxin-like"/>
    <property type="match status" value="1"/>
</dbReference>
<keyword evidence="12 18" id="KW-0520">NAD</keyword>
<dbReference type="GO" id="GO:0009055">
    <property type="term" value="F:electron transfer activity"/>
    <property type="evidence" value="ECO:0007669"/>
    <property type="project" value="UniProtKB-UniRule"/>
</dbReference>
<evidence type="ECO:0000256" key="14">
    <source>
        <dbReference type="ARBA" id="ARBA00023157"/>
    </source>
</evidence>
<evidence type="ECO:0000256" key="5">
    <source>
        <dbReference type="ARBA" id="ARBA00022519"/>
    </source>
</evidence>
<feature type="domain" description="Thioredoxin" evidence="19">
    <location>
        <begin position="496"/>
        <end position="628"/>
    </location>
</feature>
<comment type="function">
    <text evidence="18">Required to facilitate the formation of correct disulfide bonds in some periplasmic proteins and for the assembly of the periplasmic c-type cytochromes. Acts by transferring electrons from cytoplasmic thioredoxin to the periplasm. This transfer involves a cascade of disulfide bond formation and reduction steps.</text>
</comment>
<comment type="caution">
    <text evidence="20">The sequence shown here is derived from an EMBL/GenBank/DDBJ whole genome shotgun (WGS) entry which is preliminary data.</text>
</comment>
<dbReference type="Pfam" id="PF13899">
    <property type="entry name" value="Thioredoxin_7"/>
    <property type="match status" value="1"/>
</dbReference>
<reference evidence="20 22" key="1">
    <citation type="submission" date="2018-02" db="EMBL/GenBank/DDBJ databases">
        <title>Reclassifiation of [Polyangium] brachysporum DSM 7029 as Guopingzhaonella breviflexa gen. nov., sp. nov., a member of the family Comamonadaceae.</title>
        <authorList>
            <person name="Tang B."/>
        </authorList>
    </citation>
    <scope>NUCLEOTIDE SEQUENCE [LARGE SCALE GENOMIC DNA]</scope>
    <source>
        <strain evidence="20 22">DSM 15344</strain>
    </source>
</reference>
<evidence type="ECO:0000313" key="21">
    <source>
        <dbReference type="EMBL" id="TCP04785.1"/>
    </source>
</evidence>
<evidence type="ECO:0000256" key="16">
    <source>
        <dbReference type="ARBA" id="ARBA00047388"/>
    </source>
</evidence>
<dbReference type="OrthoDB" id="9811036at2"/>
<keyword evidence="8 18" id="KW-0201">Cytochrome c-type biogenesis</keyword>
<feature type="transmembrane region" description="Helical" evidence="18">
    <location>
        <begin position="258"/>
        <end position="282"/>
    </location>
</feature>
<dbReference type="HAMAP" id="MF_00399">
    <property type="entry name" value="DbsD"/>
    <property type="match status" value="1"/>
</dbReference>
<dbReference type="InterPro" id="IPR036929">
    <property type="entry name" value="DsbDN_sf"/>
</dbReference>
<dbReference type="AlphaFoldDB" id="A0A2S5T6C6"/>
<dbReference type="GO" id="GO:0045454">
    <property type="term" value="P:cell redox homeostasis"/>
    <property type="evidence" value="ECO:0007669"/>
    <property type="project" value="TreeGrafter"/>
</dbReference>
<evidence type="ECO:0000256" key="18">
    <source>
        <dbReference type="HAMAP-Rule" id="MF_00399"/>
    </source>
</evidence>
<evidence type="ECO:0000256" key="2">
    <source>
        <dbReference type="ARBA" id="ARBA00007241"/>
    </source>
</evidence>
<dbReference type="Gene3D" id="3.40.30.10">
    <property type="entry name" value="Glutaredoxin"/>
    <property type="match status" value="1"/>
</dbReference>
<gene>
    <name evidence="18" type="primary">dsbD</name>
    <name evidence="20" type="ORF">C1702_07470</name>
    <name evidence="21" type="ORF">EV676_11071</name>
</gene>
<evidence type="ECO:0000256" key="12">
    <source>
        <dbReference type="ARBA" id="ARBA00023027"/>
    </source>
</evidence>
<evidence type="ECO:0000256" key="13">
    <source>
        <dbReference type="ARBA" id="ARBA00023136"/>
    </source>
</evidence>
<keyword evidence="11 18" id="KW-0560">Oxidoreductase</keyword>
<feature type="transmembrane region" description="Helical" evidence="18">
    <location>
        <begin position="415"/>
        <end position="432"/>
    </location>
</feature>
<dbReference type="NCBIfam" id="NF001419">
    <property type="entry name" value="PRK00293.1"/>
    <property type="match status" value="1"/>
</dbReference>
<dbReference type="InterPro" id="IPR017937">
    <property type="entry name" value="Thioredoxin_CS"/>
</dbReference>
<dbReference type="Pfam" id="PF11412">
    <property type="entry name" value="DsbD_N"/>
    <property type="match status" value="1"/>
</dbReference>
<feature type="transmembrane region" description="Helical" evidence="18">
    <location>
        <begin position="468"/>
        <end position="488"/>
    </location>
</feature>
<dbReference type="GO" id="GO:0047134">
    <property type="term" value="F:protein-disulfide reductase [NAD(P)H] activity"/>
    <property type="evidence" value="ECO:0007669"/>
    <property type="project" value="UniProtKB-UniRule"/>
</dbReference>
<evidence type="ECO:0000256" key="17">
    <source>
        <dbReference type="ARBA" id="ARBA00047804"/>
    </source>
</evidence>
<feature type="transmembrane region" description="Helical" evidence="18">
    <location>
        <begin position="294"/>
        <end position="316"/>
    </location>
</feature>
<dbReference type="InterPro" id="IPR035671">
    <property type="entry name" value="DsbD_gamma"/>
</dbReference>
<dbReference type="InterPro" id="IPR003834">
    <property type="entry name" value="Cyt_c_assmbl_TM_dom"/>
</dbReference>
<evidence type="ECO:0000256" key="8">
    <source>
        <dbReference type="ARBA" id="ARBA00022748"/>
    </source>
</evidence>
<accession>A0A2S5T6C6</accession>
<dbReference type="EMBL" id="PSNY01000006">
    <property type="protein sequence ID" value="PPE70492.1"/>
    <property type="molecule type" value="Genomic_DNA"/>
</dbReference>
<feature type="transmembrane region" description="Helical" evidence="18">
    <location>
        <begin position="373"/>
        <end position="394"/>
    </location>
</feature>
<keyword evidence="22" id="KW-1185">Reference proteome</keyword>
<keyword evidence="14 18" id="KW-1015">Disulfide bond</keyword>
<keyword evidence="9 18" id="KW-0249">Electron transport</keyword>
<comment type="catalytic activity">
    <reaction evidence="17 18">
        <text>[protein]-dithiol + NADP(+) = [protein]-disulfide + NADPH + H(+)</text>
        <dbReference type="Rhea" id="RHEA:18753"/>
        <dbReference type="Rhea" id="RHEA-COMP:10593"/>
        <dbReference type="Rhea" id="RHEA-COMP:10594"/>
        <dbReference type="ChEBI" id="CHEBI:15378"/>
        <dbReference type="ChEBI" id="CHEBI:29950"/>
        <dbReference type="ChEBI" id="CHEBI:50058"/>
        <dbReference type="ChEBI" id="CHEBI:57783"/>
        <dbReference type="ChEBI" id="CHEBI:58349"/>
        <dbReference type="EC" id="1.8.1.8"/>
    </reaction>
</comment>
<dbReference type="CDD" id="cd02953">
    <property type="entry name" value="DsbDgamma"/>
    <property type="match status" value="1"/>
</dbReference>
<evidence type="ECO:0000256" key="10">
    <source>
        <dbReference type="ARBA" id="ARBA00022989"/>
    </source>
</evidence>
<dbReference type="SUPFAM" id="SSF74863">
    <property type="entry name" value="Thiol:disulfide interchange protein DsbD, N-terminal domain (DsbD-alpha)"/>
    <property type="match status" value="1"/>
</dbReference>
<feature type="transmembrane region" description="Helical" evidence="18">
    <location>
        <begin position="438"/>
        <end position="456"/>
    </location>
</feature>
<protein>
    <recommendedName>
        <fullName evidence="18">Thiol:disulfide interchange protein DsbD</fullName>
        <ecNumber evidence="18">1.8.1.8</ecNumber>
    </recommendedName>
    <alternativeName>
        <fullName evidence="18">Protein-disulfide reductase</fullName>
        <shortName evidence="18">Disulfide reductase</shortName>
    </alternativeName>
</protein>
<dbReference type="GO" id="GO:0005886">
    <property type="term" value="C:plasma membrane"/>
    <property type="evidence" value="ECO:0007669"/>
    <property type="project" value="UniProtKB-SubCell"/>
</dbReference>
<keyword evidence="15 18" id="KW-0676">Redox-active center</keyword>
<dbReference type="InterPro" id="IPR036249">
    <property type="entry name" value="Thioredoxin-like_sf"/>
</dbReference>
<feature type="disulfide bond" description="Redox-active" evidence="18">
    <location>
        <begin position="543"/>
        <end position="546"/>
    </location>
</feature>
<evidence type="ECO:0000256" key="9">
    <source>
        <dbReference type="ARBA" id="ARBA00022982"/>
    </source>
</evidence>
<dbReference type="InterPro" id="IPR028250">
    <property type="entry name" value="DsbDN"/>
</dbReference>
<comment type="similarity">
    <text evidence="2 18">Belongs to the thioredoxin family. DsbD subfamily.</text>
</comment>
<dbReference type="InterPro" id="IPR022910">
    <property type="entry name" value="Thiol_diS_interchange_DbsD"/>
</dbReference>
<dbReference type="Proteomes" id="UP000239406">
    <property type="component" value="Unassembled WGS sequence"/>
</dbReference>
<dbReference type="RefSeq" id="WP_104357043.1">
    <property type="nucleotide sequence ID" value="NZ_CALFFA010000059.1"/>
</dbReference>
<evidence type="ECO:0000256" key="11">
    <source>
        <dbReference type="ARBA" id="ARBA00023002"/>
    </source>
</evidence>
<evidence type="ECO:0000256" key="15">
    <source>
        <dbReference type="ARBA" id="ARBA00023284"/>
    </source>
</evidence>
<name>A0A2S5T6C6_9BURK</name>
<dbReference type="GO" id="GO:0017004">
    <property type="term" value="P:cytochrome complex assembly"/>
    <property type="evidence" value="ECO:0007669"/>
    <property type="project" value="UniProtKB-UniRule"/>
</dbReference>
<dbReference type="InterPro" id="IPR013766">
    <property type="entry name" value="Thioredoxin_domain"/>
</dbReference>
<keyword evidence="10 18" id="KW-1133">Transmembrane helix</keyword>
<comment type="catalytic activity">
    <reaction evidence="16 18">
        <text>[protein]-dithiol + NAD(+) = [protein]-disulfide + NADH + H(+)</text>
        <dbReference type="Rhea" id="RHEA:18749"/>
        <dbReference type="Rhea" id="RHEA-COMP:10593"/>
        <dbReference type="Rhea" id="RHEA-COMP:10594"/>
        <dbReference type="ChEBI" id="CHEBI:15378"/>
        <dbReference type="ChEBI" id="CHEBI:29950"/>
        <dbReference type="ChEBI" id="CHEBI:50058"/>
        <dbReference type="ChEBI" id="CHEBI:57540"/>
        <dbReference type="ChEBI" id="CHEBI:57945"/>
        <dbReference type="EC" id="1.8.1.8"/>
    </reaction>
</comment>
<keyword evidence="6 18" id="KW-0812">Transmembrane</keyword>
<evidence type="ECO:0000313" key="23">
    <source>
        <dbReference type="Proteomes" id="UP000294772"/>
    </source>
</evidence>
<reference evidence="21 23" key="2">
    <citation type="submission" date="2019-03" db="EMBL/GenBank/DDBJ databases">
        <title>Genomic Encyclopedia of Type Strains, Phase IV (KMG-IV): sequencing the most valuable type-strain genomes for metagenomic binning, comparative biology and taxonomic classification.</title>
        <authorList>
            <person name="Goeker M."/>
        </authorList>
    </citation>
    <scope>NUCLEOTIDE SEQUENCE [LARGE SCALE GENOMIC DNA]</scope>
    <source>
        <strain evidence="21 23">DSM 15264</strain>
    </source>
</reference>
<dbReference type="PROSITE" id="PS51352">
    <property type="entry name" value="THIOREDOXIN_2"/>
    <property type="match status" value="1"/>
</dbReference>
<feature type="transmembrane region" description="Helical" evidence="18">
    <location>
        <begin position="213"/>
        <end position="237"/>
    </location>
</feature>
<dbReference type="Gene3D" id="2.60.40.1250">
    <property type="entry name" value="Thiol:disulfide interchange protein DsbD, N-terminal domain"/>
    <property type="match status" value="1"/>
</dbReference>
<evidence type="ECO:0000256" key="4">
    <source>
        <dbReference type="ARBA" id="ARBA00022475"/>
    </source>
</evidence>
<feature type="signal peptide" evidence="18">
    <location>
        <begin position="1"/>
        <end position="26"/>
    </location>
</feature>
<keyword evidence="3 18" id="KW-0813">Transport</keyword>
<feature type="chain" id="PRO_5041022717" description="Thiol:disulfide interchange protein DsbD" evidence="18">
    <location>
        <begin position="27"/>
        <end position="628"/>
    </location>
</feature>